<dbReference type="RefSeq" id="WP_154494835.1">
    <property type="nucleotide sequence ID" value="NZ_VUMU01000001.1"/>
</dbReference>
<evidence type="ECO:0000256" key="4">
    <source>
        <dbReference type="ARBA" id="ARBA00022801"/>
    </source>
</evidence>
<dbReference type="InterPro" id="IPR013551">
    <property type="entry name" value="YicC-like_C"/>
</dbReference>
<dbReference type="PANTHER" id="PTHR30636:SF3">
    <property type="entry name" value="UPF0701 PROTEIN YICC"/>
    <property type="match status" value="1"/>
</dbReference>
<reference evidence="8 9" key="1">
    <citation type="submission" date="2019-08" db="EMBL/GenBank/DDBJ databases">
        <title>In-depth cultivation of the pig gut microbiome towards novel bacterial diversity and tailored functional studies.</title>
        <authorList>
            <person name="Wylensek D."/>
            <person name="Hitch T.C.A."/>
            <person name="Clavel T."/>
        </authorList>
    </citation>
    <scope>NUCLEOTIDE SEQUENCE [LARGE SCALE GENOMIC DNA]</scope>
    <source>
        <strain evidence="8 9">WCA3-601-WT-6H</strain>
    </source>
</reference>
<comment type="similarity">
    <text evidence="5">Belongs to the YicC/YloC family.</text>
</comment>
<keyword evidence="3" id="KW-0255">Endonuclease</keyword>
<feature type="domain" description="Endoribonuclease YicC-like C-terminal" evidence="7">
    <location>
        <begin position="173"/>
        <end position="292"/>
    </location>
</feature>
<dbReference type="Pfam" id="PF08340">
    <property type="entry name" value="YicC-like_C"/>
    <property type="match status" value="1"/>
</dbReference>
<proteinExistence type="inferred from homology"/>
<evidence type="ECO:0000256" key="5">
    <source>
        <dbReference type="ARBA" id="ARBA00035648"/>
    </source>
</evidence>
<feature type="domain" description="Endoribonuclease YicC-like N-terminal" evidence="6">
    <location>
        <begin position="2"/>
        <end position="156"/>
    </location>
</feature>
<evidence type="ECO:0000256" key="1">
    <source>
        <dbReference type="ARBA" id="ARBA00001968"/>
    </source>
</evidence>
<dbReference type="InterPro" id="IPR005229">
    <property type="entry name" value="YicC/YloC-like"/>
</dbReference>
<protein>
    <submittedName>
        <fullName evidence="8">YicC family protein</fullName>
    </submittedName>
</protein>
<keyword evidence="9" id="KW-1185">Reference proteome</keyword>
<dbReference type="EMBL" id="VUMU01000001">
    <property type="protein sequence ID" value="MST56747.1"/>
    <property type="molecule type" value="Genomic_DNA"/>
</dbReference>
<name>A0A6L5YGC7_9FIRM</name>
<dbReference type="Pfam" id="PF03755">
    <property type="entry name" value="YicC-like_N"/>
    <property type="match status" value="1"/>
</dbReference>
<comment type="caution">
    <text evidence="8">The sequence shown here is derived from an EMBL/GenBank/DDBJ whole genome shotgun (WGS) entry which is preliminary data.</text>
</comment>
<evidence type="ECO:0000259" key="7">
    <source>
        <dbReference type="Pfam" id="PF08340"/>
    </source>
</evidence>
<keyword evidence="4" id="KW-0378">Hydrolase</keyword>
<dbReference type="InterPro" id="IPR013527">
    <property type="entry name" value="YicC-like_N"/>
</dbReference>
<dbReference type="GO" id="GO:0004521">
    <property type="term" value="F:RNA endonuclease activity"/>
    <property type="evidence" value="ECO:0007669"/>
    <property type="project" value="InterPro"/>
</dbReference>
<organism evidence="8 9">
    <name type="scientific">Waltera intestinalis</name>
    <dbReference type="NCBI Taxonomy" id="2606635"/>
    <lineage>
        <taxon>Bacteria</taxon>
        <taxon>Bacillati</taxon>
        <taxon>Bacillota</taxon>
        <taxon>Clostridia</taxon>
        <taxon>Lachnospirales</taxon>
        <taxon>Lachnospiraceae</taxon>
        <taxon>Waltera</taxon>
    </lineage>
</organism>
<comment type="cofactor">
    <cofactor evidence="1">
        <name>a divalent metal cation</name>
        <dbReference type="ChEBI" id="CHEBI:60240"/>
    </cofactor>
</comment>
<evidence type="ECO:0000259" key="6">
    <source>
        <dbReference type="Pfam" id="PF03755"/>
    </source>
</evidence>
<evidence type="ECO:0000313" key="8">
    <source>
        <dbReference type="EMBL" id="MST56747.1"/>
    </source>
</evidence>
<gene>
    <name evidence="8" type="ORF">FYJ59_00530</name>
</gene>
<evidence type="ECO:0000256" key="3">
    <source>
        <dbReference type="ARBA" id="ARBA00022759"/>
    </source>
</evidence>
<sequence>MIKSMTGFGRCETAENNRKFTVEMKSVNHRYLDVNIKMPKKLNFFESAIRSELKNYISRGKVDLFITYEDFSENTSSVRYNKELAAEYLGYLKQMASDFDLDCDIRVSTLSKYPDVFVMEEQDIDEEELWKELQRALKGACEMFVQTRITEGEHLRDDLIAKLDGMLKLVDFITERSPQIIVEYRQRLEERVKELLGDTTVDEGRLLTEVTIFADKVCVDEELVRLRSHIETTKNTLTAGGSIGRKLDFLAQEMNREANTILSKSNDLEISNCAIELKTEIEKVREQIQNIE</sequence>
<dbReference type="NCBIfam" id="TIGR00255">
    <property type="entry name" value="YicC/YloC family endoribonuclease"/>
    <property type="match status" value="1"/>
</dbReference>
<evidence type="ECO:0000313" key="9">
    <source>
        <dbReference type="Proteomes" id="UP000476055"/>
    </source>
</evidence>
<dbReference type="PANTHER" id="PTHR30636">
    <property type="entry name" value="UPF0701 PROTEIN YICC"/>
    <property type="match status" value="1"/>
</dbReference>
<accession>A0A6L5YGC7</accession>
<evidence type="ECO:0000256" key="2">
    <source>
        <dbReference type="ARBA" id="ARBA00022722"/>
    </source>
</evidence>
<dbReference type="AlphaFoldDB" id="A0A6L5YGC7"/>
<keyword evidence="2" id="KW-0540">Nuclease</keyword>
<dbReference type="GO" id="GO:0016787">
    <property type="term" value="F:hydrolase activity"/>
    <property type="evidence" value="ECO:0007669"/>
    <property type="project" value="UniProtKB-KW"/>
</dbReference>
<dbReference type="Proteomes" id="UP000476055">
    <property type="component" value="Unassembled WGS sequence"/>
</dbReference>